<keyword evidence="2" id="KW-1185">Reference proteome</keyword>
<evidence type="ECO:0000313" key="1">
    <source>
        <dbReference type="EMBL" id="KAI4555495.1"/>
    </source>
</evidence>
<proteinExistence type="predicted"/>
<name>A0ACB9U2G0_9CETA</name>
<organism evidence="1 2">
    <name type="scientific">Ovis ammon polii x Ovis aries</name>
    <dbReference type="NCBI Taxonomy" id="2918886"/>
    <lineage>
        <taxon>Eukaryota</taxon>
        <taxon>Metazoa</taxon>
        <taxon>Chordata</taxon>
        <taxon>Craniata</taxon>
        <taxon>Vertebrata</taxon>
        <taxon>Euteleostomi</taxon>
        <taxon>Mammalia</taxon>
        <taxon>Eutheria</taxon>
        <taxon>Laurasiatheria</taxon>
        <taxon>Artiodactyla</taxon>
        <taxon>Ruminantia</taxon>
        <taxon>Pecora</taxon>
        <taxon>Bovidae</taxon>
        <taxon>Caprinae</taxon>
        <taxon>Ovis</taxon>
    </lineage>
</organism>
<protein>
    <submittedName>
        <fullName evidence="1">Uncharacterized protein</fullName>
    </submittedName>
</protein>
<sequence length="1985" mass="216773">MALRMAASFPPAPFSINIQEEGGSENRTSGSALMEAGKLRLRQESQNPGWASSALALAAKGCQGPHWELMPQLGPPLEDLCSSMDPGSLSGNFGEDTRTEWPPGAMRCHVASSCLVVWLSVLISGCWGQVNRLPFFTNHFFDTYLLISEDTPVASSPCSHTTVDGGEESIKLWFRLCLLPLGHCPSLLIHPVLAQKGGVRAMLPTCRSPCGPWLQTALDIAGTFCAVDAIERIMRAEDRVPLPLLYPSVSRLGFRRGSSVTQLLARDMDNDPLVFGVSGEEASRFFAVEPDTGVVWLRQPLDRETKSEFTVEFSVSDHQGVITRKVNIQVGDVNDNAPTFHNQPYSVRIPEGQRAHTGYAGFGGQPHCPDMWVLSLGKGSGERMWNSLGVENTPVGTPIFIVNATDPDLGAGGSVLYSFQPPSQFFAIDSARGIVTVIRELDYETTQAYQLTVNATDQDKTRPLSTLANLAIIITDVQDMDPIFINLPYSTNIYEHSPPGTTVRIITAIDQDKGRPRGIGYTIVSGNTNSIFALDYISGALTLNGLLDRENPLYSHGFILTVKGTELNDDRTPSDATVTTTFNILVIDINDNAPEFNSSEYSVAITELAQVGFALPLFIQVVDKDEGSPFTARAPHSQRSGPTGAGGSRTSNLAGRKGLNSMFEVYLVGNNSHHFIISPTSVQGKADIRIRVAIPLDYETVDRYNFDLFANESVPDHVGYAKVKITLINENDNRPIFSQPLYNVSLYENVTVGTSVLTVLATDNDVGTFGEVNYFFSDDPDRFSLDKDTGLIMLIARLDYELIQRFTLTVIARDGGSEETTGRVRINVLDVNDNVPTFQKDAYVGALRENEPSVTQLVRLRATDEDSPPNNQITYSIVNASAFGSYFDISVYEGYGVISVSRPLDYEQIPNGLIYLTVMAKDAGNPPLNSTVSVTVEVFDENDNPPTFSKPAYFVSVVENIMAGATVLFLNATDLDRSREYGQESIIYSLEGSSQFRINARSGEITTTSLLDRETKSEYILIVRAVDGGVGHNQKTGIATVNITLLDINDNHPTWKDAPYYINLVEMTPPDSDVTTVVAVDPDVGENGTLVYSIQPPNKFYSLNSSTGKIRTTHVMLDRENPDPHEAELMRKIIVSVTDCGTPPLKATSSATVFVNLLDLNDNDPTFQNLPFVAKVLEGTPAGVSVYQVAAIDLDEGLNGLVSYRMQVGMPRMDFVINSSSGVVVTTAELDRERIAEYQLRVVASDAGTPTKSSTSTLTIQVLDVNDETPTFFPAVYNVSVSEDVPREFRVVWLNCTDSDVGLNAELSYFITGGNVDGKFSVGYRDATVRTVVNLDRETTATYTLVLEAIDNGPVGKRHTGTATVFVTVLDVNDNRPIFLQSSYEASVSEDIPEGHSIVQAGENSEPGRGSKSKVTQRESDGAGPELRSSLCYSPCLPVTEEAGRLKAADADEGEFGRVWYRILHGNQGNNFRIHVSNGLLMRGPRPLDRERNSSHVLIVEAYNHDLGPMRSSVRVIVYVEDVNDEAPVFTQQQYSRLGLRETAGIGTSVIVVRATDRDTGDGGLVNYRILSGAEGKFEIDESTGLIITVDYLDYETKTSYLMNVSATDQAVPFNQGFCSVYVTLLNELDEAVQFSNASYEAAILENLALGTEIVRVQAYSIDNLNQITYRFDAYTSAQAKALFKIDAITGVITVKGLVDREKGDFYTLTVVADDGGPKVDSTVVYITVLDENDNSPRFDFTSDSAISVPEDCAVGQRVATVKARDPDAGSNGQVVFSLASGNIAGAFEIITTNDSIGEIFVARPLDREELDQYILKIVASDRGTPPRKKDHILQVTILDINDNPPVIESPFGYNVSVNENVGGGTAVVQVRATDRDIGINSVLSYYITGGNEDMAFRMDRISGEIATRPAPPDRERQSFYHLVVTVEDEGTPTLSECWTLEDLLPLTRLSRLDYEPARVMSAPKPKVTSEGAFSAIVQISLEES</sequence>
<comment type="caution">
    <text evidence="1">The sequence shown here is derived from an EMBL/GenBank/DDBJ whole genome shotgun (WGS) entry which is preliminary data.</text>
</comment>
<evidence type="ECO:0000313" key="2">
    <source>
        <dbReference type="Proteomes" id="UP001057279"/>
    </source>
</evidence>
<reference evidence="1" key="1">
    <citation type="submission" date="2022-03" db="EMBL/GenBank/DDBJ databases">
        <title>Genomic analyses of argali, domestic sheep and their hybrids provide insights into chromosomal evolution, heterosis and genetic basis of agronomic traits.</title>
        <authorList>
            <person name="Li M."/>
        </authorList>
    </citation>
    <scope>NUCLEOTIDE SEQUENCE</scope>
    <source>
        <strain evidence="1">F1 hybrid</strain>
    </source>
</reference>
<dbReference type="Proteomes" id="UP001057279">
    <property type="component" value="Linkage Group LG26"/>
</dbReference>
<accession>A0ACB9U2G0</accession>
<gene>
    <name evidence="1" type="ORF">MJG53_019185</name>
</gene>
<dbReference type="EMBL" id="CM043051">
    <property type="protein sequence ID" value="KAI4555495.1"/>
    <property type="molecule type" value="Genomic_DNA"/>
</dbReference>